<accession>A0ABM7JCJ3</accession>
<name>A0ABM7JCJ3_9MYCO</name>
<evidence type="ECO:0000313" key="2">
    <source>
        <dbReference type="EMBL" id="BBY11659.1"/>
    </source>
</evidence>
<feature type="region of interest" description="Disordered" evidence="1">
    <location>
        <begin position="1"/>
        <end position="76"/>
    </location>
</feature>
<keyword evidence="3" id="KW-1185">Reference proteome</keyword>
<dbReference type="Proteomes" id="UP000466831">
    <property type="component" value="Chromosome"/>
</dbReference>
<evidence type="ECO:0008006" key="4">
    <source>
        <dbReference type="Google" id="ProtNLM"/>
    </source>
</evidence>
<evidence type="ECO:0000256" key="1">
    <source>
        <dbReference type="SAM" id="MobiDB-lite"/>
    </source>
</evidence>
<dbReference type="EMBL" id="AP022584">
    <property type="protein sequence ID" value="BBY11659.1"/>
    <property type="molecule type" value="Genomic_DNA"/>
</dbReference>
<organism evidence="2 3">
    <name type="scientific">Mycobacterium marseillense</name>
    <dbReference type="NCBI Taxonomy" id="701042"/>
    <lineage>
        <taxon>Bacteria</taxon>
        <taxon>Bacillati</taxon>
        <taxon>Actinomycetota</taxon>
        <taxon>Actinomycetes</taxon>
        <taxon>Mycobacteriales</taxon>
        <taxon>Mycobacteriaceae</taxon>
        <taxon>Mycobacterium</taxon>
        <taxon>Mycobacterium avium complex (MAC)</taxon>
    </lineage>
</organism>
<proteinExistence type="predicted"/>
<reference evidence="2 3" key="1">
    <citation type="journal article" date="2019" name="Emerg. Microbes Infect.">
        <title>Comprehensive subspecies identification of 175 nontuberculous mycobacteria species based on 7547 genomic profiles.</title>
        <authorList>
            <person name="Matsumoto Y."/>
            <person name="Kinjo T."/>
            <person name="Motooka D."/>
            <person name="Nabeya D."/>
            <person name="Jung N."/>
            <person name="Uechi K."/>
            <person name="Horii T."/>
            <person name="Iida T."/>
            <person name="Fujita J."/>
            <person name="Nakamura S."/>
        </authorList>
    </citation>
    <scope>NUCLEOTIDE SEQUENCE [LARGE SCALE GENOMIC DNA]</scope>
    <source>
        <strain evidence="2 3">JCM 17324</strain>
    </source>
</reference>
<sequence>MGPADADAGSYSGSRSSAKNDLEAAQEGLKTMTDERGFPTDEAPEGDAVEQRRPAASDDDAGLDINYVSARDREANEADVIEQAYVVSADDDRDDDR</sequence>
<protein>
    <recommendedName>
        <fullName evidence="4">DUF5709 domain-containing protein</fullName>
    </recommendedName>
</protein>
<evidence type="ECO:0000313" key="3">
    <source>
        <dbReference type="Proteomes" id="UP000466831"/>
    </source>
</evidence>
<gene>
    <name evidence="2" type="ORF">MMARJ_23990</name>
</gene>